<dbReference type="PANTHER" id="PTHR43861:SF3">
    <property type="entry name" value="PUTATIVE (AFU_ORTHOLOGUE AFUA_2G14390)-RELATED"/>
    <property type="match status" value="1"/>
</dbReference>
<dbReference type="CDD" id="cd02440">
    <property type="entry name" value="AdoMet_MTases"/>
    <property type="match status" value="1"/>
</dbReference>
<sequence length="245" mass="27344">MTEASTARFNSEASSWDSNPDVQSATNSAFKEILRRIPSLSLDNPNKPTLLDLGTGTGLLSLLLSPYTTKTLSIDPSPQMISHLSQKLQSPNTPTNITPLCALITSPDDPRLQSQKFDIIISNLVLHHIPDLKEFLTLAYGLLNDDGVMCLTDFEDVGEESRRFHPEGKMEGVERHGLVRTEMVELVDSIGFKDGKVEVGWVMRKRVERWPGEWGKDGNGREEVKDGDGDVCEMDFNFLVVWGRK</sequence>
<evidence type="ECO:0000313" key="4">
    <source>
        <dbReference type="Proteomes" id="UP001307849"/>
    </source>
</evidence>
<dbReference type="GO" id="GO:0016740">
    <property type="term" value="F:transferase activity"/>
    <property type="evidence" value="ECO:0007669"/>
    <property type="project" value="UniProtKB-KW"/>
</dbReference>
<evidence type="ECO:0000256" key="1">
    <source>
        <dbReference type="ARBA" id="ARBA00022679"/>
    </source>
</evidence>
<keyword evidence="4" id="KW-1185">Reference proteome</keyword>
<dbReference type="AlphaFoldDB" id="A0AAN8P995"/>
<dbReference type="Gene3D" id="3.40.50.150">
    <property type="entry name" value="Vaccinia Virus protein VP39"/>
    <property type="match status" value="1"/>
</dbReference>
<name>A0AAN8P995_9PEZI</name>
<accession>A0AAN8P995</accession>
<comment type="caution">
    <text evidence="3">The sequence shown here is derived from an EMBL/GenBank/DDBJ whole genome shotgun (WGS) entry which is preliminary data.</text>
</comment>
<keyword evidence="1" id="KW-0808">Transferase</keyword>
<protein>
    <recommendedName>
        <fullName evidence="5">Methyltransferase</fullName>
    </recommendedName>
</protein>
<evidence type="ECO:0008006" key="5">
    <source>
        <dbReference type="Google" id="ProtNLM"/>
    </source>
</evidence>
<gene>
    <name evidence="3" type="ORF">TWF506_002567</name>
</gene>
<dbReference type="Pfam" id="PF13489">
    <property type="entry name" value="Methyltransf_23"/>
    <property type="match status" value="1"/>
</dbReference>
<proteinExistence type="predicted"/>
<dbReference type="PANTHER" id="PTHR43861">
    <property type="entry name" value="TRANS-ACONITATE 2-METHYLTRANSFERASE-RELATED"/>
    <property type="match status" value="1"/>
</dbReference>
<evidence type="ECO:0000256" key="2">
    <source>
        <dbReference type="SAM" id="MobiDB-lite"/>
    </source>
</evidence>
<dbReference type="Proteomes" id="UP001307849">
    <property type="component" value="Unassembled WGS sequence"/>
</dbReference>
<dbReference type="SUPFAM" id="SSF53335">
    <property type="entry name" value="S-adenosyl-L-methionine-dependent methyltransferases"/>
    <property type="match status" value="1"/>
</dbReference>
<feature type="region of interest" description="Disordered" evidence="2">
    <location>
        <begin position="1"/>
        <end position="23"/>
    </location>
</feature>
<organism evidence="3 4">
    <name type="scientific">Arthrobotrys conoides</name>
    <dbReference type="NCBI Taxonomy" id="74498"/>
    <lineage>
        <taxon>Eukaryota</taxon>
        <taxon>Fungi</taxon>
        <taxon>Dikarya</taxon>
        <taxon>Ascomycota</taxon>
        <taxon>Pezizomycotina</taxon>
        <taxon>Orbiliomycetes</taxon>
        <taxon>Orbiliales</taxon>
        <taxon>Orbiliaceae</taxon>
        <taxon>Arthrobotrys</taxon>
    </lineage>
</organism>
<dbReference type="EMBL" id="JAVHJM010000010">
    <property type="protein sequence ID" value="KAK6504366.1"/>
    <property type="molecule type" value="Genomic_DNA"/>
</dbReference>
<evidence type="ECO:0000313" key="3">
    <source>
        <dbReference type="EMBL" id="KAK6504366.1"/>
    </source>
</evidence>
<reference evidence="3 4" key="1">
    <citation type="submission" date="2019-10" db="EMBL/GenBank/DDBJ databases">
        <authorList>
            <person name="Palmer J.M."/>
        </authorList>
    </citation>
    <scope>NUCLEOTIDE SEQUENCE [LARGE SCALE GENOMIC DNA]</scope>
    <source>
        <strain evidence="3 4">TWF506</strain>
    </source>
</reference>
<dbReference type="InterPro" id="IPR029063">
    <property type="entry name" value="SAM-dependent_MTases_sf"/>
</dbReference>